<evidence type="ECO:0000256" key="3">
    <source>
        <dbReference type="ARBA" id="ARBA00005169"/>
    </source>
</evidence>
<dbReference type="HAMAP" id="MF_01021">
    <property type="entry name" value="HisI"/>
    <property type="match status" value="1"/>
</dbReference>
<evidence type="ECO:0000256" key="2">
    <source>
        <dbReference type="ARBA" id="ARBA00001460"/>
    </source>
</evidence>
<feature type="binding site" evidence="12">
    <location>
        <position position="74"/>
    </location>
    <ligand>
        <name>Zn(2+)</name>
        <dbReference type="ChEBI" id="CHEBI:29105"/>
        <note>ligand shared between dimeric partners</note>
    </ligand>
</feature>
<gene>
    <name evidence="12" type="primary">hisI</name>
    <name evidence="14" type="ORF">SAMN04488242_2460</name>
</gene>
<protein>
    <recommendedName>
        <fullName evidence="12">Phosphoribosyl-AMP cyclohydrolase</fullName>
        <shortName evidence="12">PRA-CH</shortName>
        <ecNumber evidence="12">3.5.4.19</ecNumber>
    </recommendedName>
</protein>
<sequence>MPDIKFNDQGLVPAIAQEATTGEVLMMAWMNEEALRATLETGRATYWSRSRDELWVKGDTSGHSQEVVEVLVDCDGDTVLVKVNQTGAACHTGNRTCFFQELS</sequence>
<comment type="cofactor">
    <cofactor evidence="12">
        <name>Zn(2+)</name>
        <dbReference type="ChEBI" id="CHEBI:29105"/>
    </cofactor>
    <text evidence="12">Binds 1 zinc ion per subunit.</text>
</comment>
<comment type="function">
    <text evidence="12">Catalyzes the hydrolysis of the adenine ring of phosphoribosyl-AMP.</text>
</comment>
<dbReference type="UniPathway" id="UPA00031">
    <property type="reaction ID" value="UER00008"/>
</dbReference>
<feature type="domain" description="Phosphoribosyl-AMP cyclohydrolase" evidence="13">
    <location>
        <begin position="26"/>
        <end position="99"/>
    </location>
</feature>
<feature type="binding site" evidence="12">
    <location>
        <position position="77"/>
    </location>
    <ligand>
        <name>Mg(2+)</name>
        <dbReference type="ChEBI" id="CHEBI:18420"/>
    </ligand>
</feature>
<dbReference type="GO" id="GO:0000105">
    <property type="term" value="P:L-histidine biosynthetic process"/>
    <property type="evidence" value="ECO:0007669"/>
    <property type="project" value="UniProtKB-UniRule"/>
</dbReference>
<comment type="similarity">
    <text evidence="12">Belongs to the PRA-CH family.</text>
</comment>
<comment type="cofactor">
    <cofactor evidence="12">
        <name>Mg(2+)</name>
        <dbReference type="ChEBI" id="CHEBI:18420"/>
    </cofactor>
    <text evidence="12">Binds 1 Mg(2+) ion per subunit.</text>
</comment>
<evidence type="ECO:0000256" key="7">
    <source>
        <dbReference type="ARBA" id="ARBA00022490"/>
    </source>
</evidence>
<keyword evidence="7 12" id="KW-0963">Cytoplasm</keyword>
<dbReference type="OrthoDB" id="9795769at2"/>
<organism evidence="14 15">
    <name type="scientific">Tessaracoccus oleiagri</name>
    <dbReference type="NCBI Taxonomy" id="686624"/>
    <lineage>
        <taxon>Bacteria</taxon>
        <taxon>Bacillati</taxon>
        <taxon>Actinomycetota</taxon>
        <taxon>Actinomycetes</taxon>
        <taxon>Propionibacteriales</taxon>
        <taxon>Propionibacteriaceae</taxon>
        <taxon>Tessaracoccus</taxon>
    </lineage>
</organism>
<evidence type="ECO:0000256" key="5">
    <source>
        <dbReference type="ARBA" id="ARBA00007731"/>
    </source>
</evidence>
<evidence type="ECO:0000256" key="9">
    <source>
        <dbReference type="ARBA" id="ARBA00022801"/>
    </source>
</evidence>
<evidence type="ECO:0000259" key="13">
    <source>
        <dbReference type="Pfam" id="PF01502"/>
    </source>
</evidence>
<dbReference type="NCBIfam" id="NF000768">
    <property type="entry name" value="PRK00051.1"/>
    <property type="match status" value="1"/>
</dbReference>
<comment type="similarity">
    <text evidence="6">In the N-terminal section; belongs to the PRA-CH family.</text>
</comment>
<evidence type="ECO:0000256" key="12">
    <source>
        <dbReference type="HAMAP-Rule" id="MF_01021"/>
    </source>
</evidence>
<keyword evidence="10 12" id="KW-0460">Magnesium</keyword>
<comment type="catalytic activity">
    <reaction evidence="1 12">
        <text>1-(5-phospho-beta-D-ribosyl)-5'-AMP + H2O = 1-(5-phospho-beta-D-ribosyl)-5-[(5-phospho-beta-D-ribosylamino)methylideneamino]imidazole-4-carboxamide</text>
        <dbReference type="Rhea" id="RHEA:20049"/>
        <dbReference type="ChEBI" id="CHEBI:15377"/>
        <dbReference type="ChEBI" id="CHEBI:58435"/>
        <dbReference type="ChEBI" id="CHEBI:59457"/>
        <dbReference type="EC" id="3.5.4.19"/>
    </reaction>
</comment>
<proteinExistence type="inferred from homology"/>
<dbReference type="FunFam" id="3.10.20.810:FF:000001">
    <property type="entry name" value="Histidine biosynthesis bifunctional protein HisIE"/>
    <property type="match status" value="1"/>
</dbReference>
<comment type="similarity">
    <text evidence="5">In the C-terminal section; belongs to the PRA-PH family.</text>
</comment>
<dbReference type="Proteomes" id="UP000199475">
    <property type="component" value="Unassembled WGS sequence"/>
</dbReference>
<dbReference type="GO" id="GO:0000287">
    <property type="term" value="F:magnesium ion binding"/>
    <property type="evidence" value="ECO:0007669"/>
    <property type="project" value="UniProtKB-UniRule"/>
</dbReference>
<evidence type="ECO:0000313" key="15">
    <source>
        <dbReference type="Proteomes" id="UP000199475"/>
    </source>
</evidence>
<comment type="pathway">
    <text evidence="4">Amino-acid biosynthesis; L-histidine biosynthesis; L-histidine from 5-phospho-alpha-D-ribose 1-diphosphate: step 2/9.</text>
</comment>
<dbReference type="RefSeq" id="WP_093252615.1">
    <property type="nucleotide sequence ID" value="NZ_FNGP01000004.1"/>
</dbReference>
<comment type="catalytic activity">
    <reaction evidence="2">
        <text>1-(5-phospho-beta-D-ribosyl)-ATP + H2O = 1-(5-phospho-beta-D-ribosyl)-5'-AMP + diphosphate + H(+)</text>
        <dbReference type="Rhea" id="RHEA:22828"/>
        <dbReference type="ChEBI" id="CHEBI:15377"/>
        <dbReference type="ChEBI" id="CHEBI:15378"/>
        <dbReference type="ChEBI" id="CHEBI:33019"/>
        <dbReference type="ChEBI" id="CHEBI:59457"/>
        <dbReference type="ChEBI" id="CHEBI:73183"/>
        <dbReference type="EC" id="3.6.1.31"/>
    </reaction>
</comment>
<dbReference type="GO" id="GO:0004636">
    <property type="term" value="F:phosphoribosyl-ATP diphosphatase activity"/>
    <property type="evidence" value="ECO:0007669"/>
    <property type="project" value="UniProtKB-EC"/>
</dbReference>
<keyword evidence="9 12" id="KW-0378">Hydrolase</keyword>
<comment type="subcellular location">
    <subcellularLocation>
        <location evidence="12">Cytoplasm</location>
    </subcellularLocation>
</comment>
<evidence type="ECO:0000313" key="14">
    <source>
        <dbReference type="EMBL" id="SDL68085.1"/>
    </source>
</evidence>
<name>A0A1G9M320_9ACTN</name>
<dbReference type="EC" id="3.5.4.19" evidence="12"/>
<dbReference type="GO" id="GO:0008270">
    <property type="term" value="F:zinc ion binding"/>
    <property type="evidence" value="ECO:0007669"/>
    <property type="project" value="UniProtKB-UniRule"/>
</dbReference>
<dbReference type="InterPro" id="IPR002496">
    <property type="entry name" value="PRib_AMP_CycHydrolase_dom"/>
</dbReference>
<dbReference type="AlphaFoldDB" id="A0A1G9M320"/>
<evidence type="ECO:0000256" key="10">
    <source>
        <dbReference type="ARBA" id="ARBA00022842"/>
    </source>
</evidence>
<evidence type="ECO:0000256" key="4">
    <source>
        <dbReference type="ARBA" id="ARBA00005204"/>
    </source>
</evidence>
<keyword evidence="12" id="KW-0479">Metal-binding</keyword>
<evidence type="ECO:0000256" key="1">
    <source>
        <dbReference type="ARBA" id="ARBA00000024"/>
    </source>
</evidence>
<comment type="pathway">
    <text evidence="3 12">Amino-acid biosynthesis; L-histidine biosynthesis; L-histidine from 5-phospho-alpha-D-ribose 1-diphosphate: step 3/9.</text>
</comment>
<evidence type="ECO:0000256" key="11">
    <source>
        <dbReference type="ARBA" id="ARBA00023102"/>
    </source>
</evidence>
<evidence type="ECO:0000256" key="6">
    <source>
        <dbReference type="ARBA" id="ARBA00008299"/>
    </source>
</evidence>
<dbReference type="EMBL" id="FNGP01000004">
    <property type="protein sequence ID" value="SDL68085.1"/>
    <property type="molecule type" value="Genomic_DNA"/>
</dbReference>
<dbReference type="STRING" id="686624.SAMN04488242_2460"/>
<feature type="binding site" evidence="12">
    <location>
        <position position="75"/>
    </location>
    <ligand>
        <name>Mg(2+)</name>
        <dbReference type="ChEBI" id="CHEBI:18420"/>
    </ligand>
</feature>
<keyword evidence="15" id="KW-1185">Reference proteome</keyword>
<comment type="subunit">
    <text evidence="12">Homodimer.</text>
</comment>
<dbReference type="InterPro" id="IPR026660">
    <property type="entry name" value="PRA-CH"/>
</dbReference>
<reference evidence="14 15" key="1">
    <citation type="submission" date="2016-10" db="EMBL/GenBank/DDBJ databases">
        <authorList>
            <person name="de Groot N.N."/>
        </authorList>
    </citation>
    <scope>NUCLEOTIDE SEQUENCE [LARGE SCALE GENOMIC DNA]</scope>
    <source>
        <strain evidence="14 15">CGMCC 1.9159</strain>
    </source>
</reference>
<dbReference type="PANTHER" id="PTHR42945">
    <property type="entry name" value="HISTIDINE BIOSYNTHESIS BIFUNCTIONAL PROTEIN"/>
    <property type="match status" value="1"/>
</dbReference>
<feature type="binding site" evidence="12">
    <location>
        <position position="97"/>
    </location>
    <ligand>
        <name>Zn(2+)</name>
        <dbReference type="ChEBI" id="CHEBI:29105"/>
        <note>ligand shared between dimeric partners</note>
    </ligand>
</feature>
<keyword evidence="12" id="KW-0862">Zinc</keyword>
<keyword evidence="8 12" id="KW-0028">Amino-acid biosynthesis</keyword>
<evidence type="ECO:0000256" key="8">
    <source>
        <dbReference type="ARBA" id="ARBA00022605"/>
    </source>
</evidence>
<dbReference type="PANTHER" id="PTHR42945:SF1">
    <property type="entry name" value="HISTIDINE BIOSYNTHESIS BIFUNCTIONAL PROTEIN HIS7"/>
    <property type="match status" value="1"/>
</dbReference>
<accession>A0A1G9M320</accession>
<feature type="binding site" evidence="12">
    <location>
        <position position="90"/>
    </location>
    <ligand>
        <name>Zn(2+)</name>
        <dbReference type="ChEBI" id="CHEBI:29105"/>
        <note>ligand shared between dimeric partners</note>
    </ligand>
</feature>
<keyword evidence="11 12" id="KW-0368">Histidine biosynthesis</keyword>
<dbReference type="Pfam" id="PF01502">
    <property type="entry name" value="PRA-CH"/>
    <property type="match status" value="1"/>
</dbReference>
<dbReference type="InterPro" id="IPR038019">
    <property type="entry name" value="PRib_AMP_CycHydrolase_sf"/>
</dbReference>
<dbReference type="GO" id="GO:0005737">
    <property type="term" value="C:cytoplasm"/>
    <property type="evidence" value="ECO:0007669"/>
    <property type="project" value="UniProtKB-SubCell"/>
</dbReference>
<dbReference type="GO" id="GO:0004635">
    <property type="term" value="F:phosphoribosyl-AMP cyclohydrolase activity"/>
    <property type="evidence" value="ECO:0007669"/>
    <property type="project" value="UniProtKB-UniRule"/>
</dbReference>
<dbReference type="Gene3D" id="3.10.20.810">
    <property type="entry name" value="Phosphoribosyl-AMP cyclohydrolase"/>
    <property type="match status" value="1"/>
</dbReference>
<feature type="binding site" evidence="12">
    <location>
        <position position="73"/>
    </location>
    <ligand>
        <name>Mg(2+)</name>
        <dbReference type="ChEBI" id="CHEBI:18420"/>
    </ligand>
</feature>
<dbReference type="SUPFAM" id="SSF141734">
    <property type="entry name" value="HisI-like"/>
    <property type="match status" value="1"/>
</dbReference>